<sequence>MLVGNISEDAIIPSLLYSLSRHVRHKWQELTSVLRSAVTTQNGSSYVGHYEIKMATPILITGRSYTNMFKPNGDKVTSF</sequence>
<name>S4NG21_9NEOP</name>
<proteinExistence type="predicted"/>
<evidence type="ECO:0000313" key="1">
    <source>
        <dbReference type="EMBL" id="JAA77711.1"/>
    </source>
</evidence>
<dbReference type="AlphaFoldDB" id="S4NG21"/>
<accession>S4NG21</accession>
<reference evidence="1" key="2">
    <citation type="submission" date="2013-05" db="EMBL/GenBank/DDBJ databases">
        <authorList>
            <person name="Carter J.-M."/>
            <person name="Baker S.C."/>
            <person name="Pink R."/>
            <person name="Carter D.R.F."/>
            <person name="Collins A."/>
            <person name="Tomlin J."/>
            <person name="Gibbs M."/>
            <person name="Breuker C.J."/>
        </authorList>
    </citation>
    <scope>NUCLEOTIDE SEQUENCE</scope>
    <source>
        <tissue evidence="1">Ovary</tissue>
    </source>
</reference>
<organism evidence="1">
    <name type="scientific">Pararge aegeria</name>
    <name type="common">speckled wood butterfly</name>
    <dbReference type="NCBI Taxonomy" id="116150"/>
    <lineage>
        <taxon>Eukaryota</taxon>
        <taxon>Metazoa</taxon>
        <taxon>Ecdysozoa</taxon>
        <taxon>Arthropoda</taxon>
        <taxon>Hexapoda</taxon>
        <taxon>Insecta</taxon>
        <taxon>Pterygota</taxon>
        <taxon>Neoptera</taxon>
        <taxon>Endopterygota</taxon>
        <taxon>Lepidoptera</taxon>
        <taxon>Glossata</taxon>
        <taxon>Ditrysia</taxon>
        <taxon>Papilionoidea</taxon>
        <taxon>Nymphalidae</taxon>
        <taxon>Satyrinae</taxon>
        <taxon>Satyrini</taxon>
        <taxon>Parargina</taxon>
        <taxon>Pararge</taxon>
    </lineage>
</organism>
<dbReference type="EMBL" id="GAIX01014849">
    <property type="protein sequence ID" value="JAA77711.1"/>
    <property type="molecule type" value="Transcribed_RNA"/>
</dbReference>
<reference evidence="1" key="1">
    <citation type="journal article" date="2013" name="BMC Genomics">
        <title>Unscrambling butterfly oogenesis.</title>
        <authorList>
            <person name="Carter J.M."/>
            <person name="Baker S.C."/>
            <person name="Pink R."/>
            <person name="Carter D.R."/>
            <person name="Collins A."/>
            <person name="Tomlin J."/>
            <person name="Gibbs M."/>
            <person name="Breuker C.J."/>
        </authorList>
    </citation>
    <scope>NUCLEOTIDE SEQUENCE</scope>
    <source>
        <tissue evidence="1">Ovary</tissue>
    </source>
</reference>
<protein>
    <submittedName>
        <fullName evidence="1">Uncharacterized protein</fullName>
    </submittedName>
</protein>